<comment type="subcellular location">
    <subcellularLocation>
        <location evidence="1">Nucleus</location>
        <location evidence="1">Nuclear pore complex</location>
    </subcellularLocation>
</comment>
<feature type="compositionally biased region" description="Low complexity" evidence="11">
    <location>
        <begin position="20"/>
        <end position="40"/>
    </location>
</feature>
<keyword evidence="7" id="KW-0906">Nuclear pore complex</keyword>
<evidence type="ECO:0000256" key="10">
    <source>
        <dbReference type="ARBA" id="ARBA00029983"/>
    </source>
</evidence>
<dbReference type="InterPro" id="IPR012476">
    <property type="entry name" value="GLE1"/>
</dbReference>
<dbReference type="GO" id="GO:0005737">
    <property type="term" value="C:cytoplasm"/>
    <property type="evidence" value="ECO:0007669"/>
    <property type="project" value="EnsemblFungi"/>
</dbReference>
<reference evidence="12 13" key="1">
    <citation type="submission" date="2016-05" db="EMBL/GenBank/DDBJ databases">
        <title>Comparative genomics of biotechnologically important yeasts.</title>
        <authorList>
            <consortium name="DOE Joint Genome Institute"/>
            <person name="Riley R."/>
            <person name="Haridas S."/>
            <person name="Wolfe K.H."/>
            <person name="Lopes M.R."/>
            <person name="Hittinger C.T."/>
            <person name="Goker M."/>
            <person name="Salamov A."/>
            <person name="Wisecaver J."/>
            <person name="Long T.M."/>
            <person name="Aerts A.L."/>
            <person name="Barry K."/>
            <person name="Choi C."/>
            <person name="Clum A."/>
            <person name="Coughlan A.Y."/>
            <person name="Deshpande S."/>
            <person name="Douglass A.P."/>
            <person name="Hanson S.J."/>
            <person name="Klenk H.-P."/>
            <person name="LaButti K."/>
            <person name="Lapidus A."/>
            <person name="Lindquist E."/>
            <person name="Lipzen A."/>
            <person name="Meier-kolthoff J.P."/>
            <person name="Ohm R.A."/>
            <person name="Otillar R.P."/>
            <person name="Pangilinan J."/>
            <person name="Peng Y."/>
            <person name="Rokas A."/>
            <person name="Rosa C.A."/>
            <person name="Scheuner C."/>
            <person name="Sibirny A.A."/>
            <person name="Slot J.C."/>
            <person name="Stielow J.B."/>
            <person name="Sun H."/>
            <person name="Kurtzman C.P."/>
            <person name="Blackwell M."/>
            <person name="Grigoriev I.V."/>
            <person name="Jeffries T.W."/>
        </authorList>
    </citation>
    <scope>NUCLEOTIDE SEQUENCE [LARGE SCALE GENOMIC DNA]</scope>
    <source>
        <strain evidence="12 13">NRRL YB-4993</strain>
    </source>
</reference>
<dbReference type="OrthoDB" id="420884at2759"/>
<dbReference type="GeneID" id="30029339"/>
<dbReference type="GO" id="GO:0006446">
    <property type="term" value="P:regulation of translational initiation"/>
    <property type="evidence" value="ECO:0007669"/>
    <property type="project" value="EnsemblFungi"/>
</dbReference>
<evidence type="ECO:0000256" key="7">
    <source>
        <dbReference type="ARBA" id="ARBA00023132"/>
    </source>
</evidence>
<evidence type="ECO:0000256" key="5">
    <source>
        <dbReference type="ARBA" id="ARBA00022927"/>
    </source>
</evidence>
<organism evidence="12 13">
    <name type="scientific">Metschnikowia bicuspidata var. bicuspidata NRRL YB-4993</name>
    <dbReference type="NCBI Taxonomy" id="869754"/>
    <lineage>
        <taxon>Eukaryota</taxon>
        <taxon>Fungi</taxon>
        <taxon>Dikarya</taxon>
        <taxon>Ascomycota</taxon>
        <taxon>Saccharomycotina</taxon>
        <taxon>Pichiomycetes</taxon>
        <taxon>Metschnikowiaceae</taxon>
        <taxon>Metschnikowia</taxon>
    </lineage>
</organism>
<gene>
    <name evidence="12" type="ORF">METBIDRAFT_33647</name>
</gene>
<keyword evidence="3" id="KW-0813">Transport</keyword>
<dbReference type="EMBL" id="LXTC01000008">
    <property type="protein sequence ID" value="OBA19026.1"/>
    <property type="molecule type" value="Genomic_DNA"/>
</dbReference>
<keyword evidence="4" id="KW-0509">mRNA transport</keyword>
<dbReference type="GO" id="GO:0006409">
    <property type="term" value="P:tRNA export from nucleus"/>
    <property type="evidence" value="ECO:0007669"/>
    <property type="project" value="EnsemblFungi"/>
</dbReference>
<dbReference type="Pfam" id="PF07817">
    <property type="entry name" value="GLE1"/>
    <property type="match status" value="1"/>
</dbReference>
<dbReference type="GO" id="GO:0015031">
    <property type="term" value="P:protein transport"/>
    <property type="evidence" value="ECO:0007669"/>
    <property type="project" value="UniProtKB-KW"/>
</dbReference>
<dbReference type="GO" id="GO:0044614">
    <property type="term" value="C:nuclear pore cytoplasmic filaments"/>
    <property type="evidence" value="ECO:0007669"/>
    <property type="project" value="EnsemblFungi"/>
</dbReference>
<evidence type="ECO:0000256" key="1">
    <source>
        <dbReference type="ARBA" id="ARBA00004567"/>
    </source>
</evidence>
<evidence type="ECO:0000256" key="2">
    <source>
        <dbReference type="ARBA" id="ARBA00011056"/>
    </source>
</evidence>
<dbReference type="GO" id="GO:0005543">
    <property type="term" value="F:phospholipid binding"/>
    <property type="evidence" value="ECO:0007669"/>
    <property type="project" value="EnsemblFungi"/>
</dbReference>
<proteinExistence type="inferred from homology"/>
<feature type="region of interest" description="Disordered" evidence="11">
    <location>
        <begin position="137"/>
        <end position="166"/>
    </location>
</feature>
<dbReference type="RefSeq" id="XP_018709561.1">
    <property type="nucleotide sequence ID" value="XM_018856363.1"/>
</dbReference>
<dbReference type="GO" id="GO:0006449">
    <property type="term" value="P:regulation of translational termination"/>
    <property type="evidence" value="ECO:0007669"/>
    <property type="project" value="EnsemblFungi"/>
</dbReference>
<comment type="caution">
    <text evidence="12">The sequence shown here is derived from an EMBL/GenBank/DDBJ whole genome shotgun (WGS) entry which is preliminary data.</text>
</comment>
<evidence type="ECO:0000256" key="4">
    <source>
        <dbReference type="ARBA" id="ARBA00022816"/>
    </source>
</evidence>
<dbReference type="Proteomes" id="UP000092555">
    <property type="component" value="Unassembled WGS sequence"/>
</dbReference>
<dbReference type="PANTHER" id="PTHR12960:SF0">
    <property type="entry name" value="MRNA EXPORT FACTOR GLE1"/>
    <property type="match status" value="1"/>
</dbReference>
<dbReference type="GO" id="GO:0008047">
    <property type="term" value="F:enzyme activator activity"/>
    <property type="evidence" value="ECO:0007669"/>
    <property type="project" value="EnsemblFungi"/>
</dbReference>
<evidence type="ECO:0000313" key="12">
    <source>
        <dbReference type="EMBL" id="OBA19026.1"/>
    </source>
</evidence>
<dbReference type="GO" id="GO:0016973">
    <property type="term" value="P:poly(A)+ mRNA export from nucleus"/>
    <property type="evidence" value="ECO:0007669"/>
    <property type="project" value="EnsemblFungi"/>
</dbReference>
<evidence type="ECO:0000256" key="11">
    <source>
        <dbReference type="SAM" id="MobiDB-lite"/>
    </source>
</evidence>
<evidence type="ECO:0000256" key="6">
    <source>
        <dbReference type="ARBA" id="ARBA00023010"/>
    </source>
</evidence>
<sequence>MRFGIPADHDVAALPRPHLSVPEKTTSPSPSSSFSDMTSTQSASQILNESLIQLDTLHIRNLSSRIDEKFQKWEIFINESKIAVNSKLSYIDNEFNQKIQALQLDVQKIIDEQIRLREEEKKRLMNLEIEKQRKIKEEADRKRREEEEEERKRRDHQKKLAEEKRLADEKRLAEEHKLKKEKEENEKLERKKEELLKARAEKEAAAKKASAFANPADIEKALLKYRKDIEDIKTNIVGEVDKDKELKKYIGAIKRKVNTKLGQLSNSLRQLDLVSKEITSLIQPLASQPLAYKWILNFVLKAIVSQAETEVTVKPAAALPLGRLAYNLLCNLNGLEFYLSARFVKKCCLVIGYTGTIDTEEGRVRMGWRRSDGKWESEVKYEERMGGILSVWAVIGWVNQTTSLLLFNMKAEWMFLARLLNTKPELLGDVHFVAVCNWWEAAGEKFFKTFGKQAQKLLTVSITDWVPLGVSRSFPAATRLQILGEDLFTKNNFNTLKEMEP</sequence>
<keyword evidence="13" id="KW-1185">Reference proteome</keyword>
<comment type="similarity">
    <text evidence="2">Belongs to the GLE1 family.</text>
</comment>
<protein>
    <recommendedName>
        <fullName evidence="9">mRNA export factor GLE1</fullName>
    </recommendedName>
    <alternativeName>
        <fullName evidence="10">Nucleoporin GLE1</fullName>
    </alternativeName>
</protein>
<dbReference type="STRING" id="869754.A0A1A0H4R2"/>
<dbReference type="PANTHER" id="PTHR12960">
    <property type="entry name" value="GLE-1-RELATED"/>
    <property type="match status" value="1"/>
</dbReference>
<keyword evidence="5" id="KW-0653">Protein transport</keyword>
<feature type="region of interest" description="Disordered" evidence="11">
    <location>
        <begin position="1"/>
        <end position="40"/>
    </location>
</feature>
<dbReference type="Gene3D" id="1.25.40.510">
    <property type="entry name" value="GLE1-like"/>
    <property type="match status" value="1"/>
</dbReference>
<keyword evidence="6" id="KW-0811">Translocation</keyword>
<accession>A0A1A0H4R2</accession>
<dbReference type="GO" id="GO:0031369">
    <property type="term" value="F:translation initiation factor binding"/>
    <property type="evidence" value="ECO:0007669"/>
    <property type="project" value="EnsemblFungi"/>
</dbReference>
<evidence type="ECO:0000256" key="3">
    <source>
        <dbReference type="ARBA" id="ARBA00022448"/>
    </source>
</evidence>
<name>A0A1A0H4R2_9ASCO</name>
<dbReference type="AlphaFoldDB" id="A0A1A0H4R2"/>
<evidence type="ECO:0000313" key="13">
    <source>
        <dbReference type="Proteomes" id="UP000092555"/>
    </source>
</evidence>
<dbReference type="InterPro" id="IPR038506">
    <property type="entry name" value="GLE1-like_sf"/>
</dbReference>
<dbReference type="GO" id="GO:0000822">
    <property type="term" value="F:inositol hexakisphosphate binding"/>
    <property type="evidence" value="ECO:0007669"/>
    <property type="project" value="EnsemblFungi"/>
</dbReference>
<evidence type="ECO:0000256" key="9">
    <source>
        <dbReference type="ARBA" id="ARBA00026227"/>
    </source>
</evidence>
<evidence type="ECO:0000256" key="8">
    <source>
        <dbReference type="ARBA" id="ARBA00023242"/>
    </source>
</evidence>
<keyword evidence="8" id="KW-0539">Nucleus</keyword>